<gene>
    <name evidence="3" type="ORF">ADN01_00115</name>
</gene>
<keyword evidence="4" id="KW-1185">Reference proteome</keyword>
<dbReference type="OrthoDB" id="166699at2"/>
<evidence type="ECO:0000256" key="2">
    <source>
        <dbReference type="SAM" id="Phobius"/>
    </source>
</evidence>
<reference evidence="3 4" key="1">
    <citation type="submission" date="2015-07" db="EMBL/GenBank/DDBJ databases">
        <title>Genome sequence of Levilinea saccharolytica DSM 16555.</title>
        <authorList>
            <person name="Hemp J."/>
            <person name="Ward L.M."/>
            <person name="Pace L.A."/>
            <person name="Fischer W.W."/>
        </authorList>
    </citation>
    <scope>NUCLEOTIDE SEQUENCE [LARGE SCALE GENOMIC DNA]</scope>
    <source>
        <strain evidence="3 4">KIBI-1</strain>
    </source>
</reference>
<dbReference type="Proteomes" id="UP000050501">
    <property type="component" value="Unassembled WGS sequence"/>
</dbReference>
<name>A0A0P6Z322_9CHLR</name>
<evidence type="ECO:0000313" key="4">
    <source>
        <dbReference type="Proteomes" id="UP000050501"/>
    </source>
</evidence>
<keyword evidence="2" id="KW-0472">Membrane</keyword>
<evidence type="ECO:0000313" key="3">
    <source>
        <dbReference type="EMBL" id="KPL91741.1"/>
    </source>
</evidence>
<accession>A0A0P6Z322</accession>
<comment type="caution">
    <text evidence="3">The sequence shown here is derived from an EMBL/GenBank/DDBJ whole genome shotgun (WGS) entry which is preliminary data.</text>
</comment>
<keyword evidence="2" id="KW-0812">Transmembrane</keyword>
<feature type="region of interest" description="Disordered" evidence="1">
    <location>
        <begin position="1"/>
        <end position="21"/>
    </location>
</feature>
<organism evidence="3 4">
    <name type="scientific">Levilinea saccharolytica</name>
    <dbReference type="NCBI Taxonomy" id="229921"/>
    <lineage>
        <taxon>Bacteria</taxon>
        <taxon>Bacillati</taxon>
        <taxon>Chloroflexota</taxon>
        <taxon>Anaerolineae</taxon>
        <taxon>Anaerolineales</taxon>
        <taxon>Anaerolineaceae</taxon>
        <taxon>Levilinea</taxon>
    </lineage>
</organism>
<dbReference type="AlphaFoldDB" id="A0A0P6Z322"/>
<dbReference type="STRING" id="229921.ADN01_00115"/>
<proteinExistence type="predicted"/>
<keyword evidence="2" id="KW-1133">Transmembrane helix</keyword>
<protein>
    <submittedName>
        <fullName evidence="3">Uncharacterized protein</fullName>
    </submittedName>
</protein>
<sequence>MTEMTETEPTPLPPPSESITPEDRRRMITIGVVAVLILAALIAGTVALVNSGPQVTSQVRDIFIIFMALEALVIGAALVILVIQLAILINLLQTEIKPILDSTQETVSTLRGTIAFLSNNLTEPVIKLNEYLAALRKLFDLLRPGR</sequence>
<feature type="transmembrane region" description="Helical" evidence="2">
    <location>
        <begin position="28"/>
        <end position="50"/>
    </location>
</feature>
<evidence type="ECO:0000256" key="1">
    <source>
        <dbReference type="SAM" id="MobiDB-lite"/>
    </source>
</evidence>
<dbReference type="RefSeq" id="WP_062417947.1">
    <property type="nucleotide sequence ID" value="NZ_DF967974.1"/>
</dbReference>
<dbReference type="EMBL" id="LGCM01000002">
    <property type="protein sequence ID" value="KPL91741.1"/>
    <property type="molecule type" value="Genomic_DNA"/>
</dbReference>
<feature type="transmembrane region" description="Helical" evidence="2">
    <location>
        <begin position="62"/>
        <end position="92"/>
    </location>
</feature>